<keyword evidence="3" id="KW-0472">Membrane</keyword>
<keyword evidence="3" id="KW-0812">Transmembrane</keyword>
<name>A0A8S9YW56_9TREM</name>
<dbReference type="InterPro" id="IPR036259">
    <property type="entry name" value="MFS_trans_sf"/>
</dbReference>
<feature type="transmembrane region" description="Helical" evidence="3">
    <location>
        <begin position="693"/>
        <end position="715"/>
    </location>
</feature>
<keyword evidence="3" id="KW-1133">Transmembrane helix</keyword>
<sequence length="1143" mass="124107">MPTPYLSRANSEHSPTLSGAPQHTADVNQENKVPIDWNTNVVNFITNCRHPGLVRRTSSAAAHASESTAPLFKRRHRRNLSAATTVGYGRGPDTPRNFSKPSYSIFFSLHPQNNNFNSFRKSSVVSRPTLFGHTRNISDPTSCWQCYRVDVKPPGTGFLPDYPIHPLLLLSQQHSTASPDKVDDSSTSGELKSQASPYLPSWQKPPSGWEELNEIDQTDAVPVSEVLSPVTPDIQCLFSCLQPCATPSVILLGLFFIMFVQTMVASGLISSMLTTLERRFNFTTRQVGYIMSCYEGSGVLTTVVISFVNGRKHNRLRIVGLATLLLAFGFALFALPHFIVGPYRPEMLSPVSEPDSNFPRSNSSGDSFESSQLSHLCLNATITNVSSLSLSTTVSSACSTLMNQSSTDLDRPSDPVHSLALLIFCVAMVLAGVGASPLHVLAPTYLWDNLSDTQYPIYSALFYSAGGLGPACGFLAGAGFLSVYIDSPLVRPRSGLTRNNPLWLGAWWMGMLVCAAVTSVAALPVIAFPKRLSNDTAGAAADSHNHPPAKGENGLEGPPPAYSNSPKLTCAMSSGTGRCSHDSLYAQPVHDSKVDSKLERVFEPHEYPRALRPHANEVGCIVNNTHRATSESALPPSARSPAFLRRAASFTCYPQKVNLAKQTNISLTSLQYRLGNRLKAFSRVLRRVLANPIWLGVTFTSVVEQSIVAAFLPFAPKYLQDLFQVPAYMASIHTGAVVVPSSAVGILTGALLMRRYRPQIHRALAGMSVMIAATVLTTITLMLLNCPGNRVAGLTATYDGKPWPWLYGPAWLTEPELIAPCNADCHSVASEATGGASACSRAQFNPVCWQRTSISSSETLDSSINGPGYLTFFNPCFAGCQTHGRHRTLEKPNDPFGEEFLDCRCVTLTSLNPSGATYRNQTRIRFGRVTPGRCPADCSQYIVFLVVLFAHILFTGILQNPSNVITLSCVAPEDSSVALGLQLFFMRTLAYIPAPIYFGQLFDLVCQYRLVRRSPLRSEDASCDHRGPPDTLSSTTQLHLPSSKSYTGGCLQYNLDGLPVVWLGAVLTLKLISLIGSAITWRMARRKAILSKSSSTTCTGSLSPKLAKSAPTLRESAVSKSEKHGKHARSVSATVTRSWDPVV</sequence>
<dbReference type="EMBL" id="JTDE01001493">
    <property type="protein sequence ID" value="KAF7258862.1"/>
    <property type="molecule type" value="Genomic_DNA"/>
</dbReference>
<keyword evidence="5" id="KW-1185">Reference proteome</keyword>
<accession>A0A8S9YW56</accession>
<dbReference type="InterPro" id="IPR004156">
    <property type="entry name" value="OATP"/>
</dbReference>
<evidence type="ECO:0000256" key="1">
    <source>
        <dbReference type="ARBA" id="ARBA00023157"/>
    </source>
</evidence>
<feature type="compositionally biased region" description="Low complexity" evidence="2">
    <location>
        <begin position="58"/>
        <end position="69"/>
    </location>
</feature>
<dbReference type="GO" id="GO:0016323">
    <property type="term" value="C:basolateral plasma membrane"/>
    <property type="evidence" value="ECO:0007669"/>
    <property type="project" value="TreeGrafter"/>
</dbReference>
<evidence type="ECO:0000256" key="2">
    <source>
        <dbReference type="SAM" id="MobiDB-lite"/>
    </source>
</evidence>
<feature type="transmembrane region" description="Helical" evidence="3">
    <location>
        <begin position="727"/>
        <end position="752"/>
    </location>
</feature>
<feature type="region of interest" description="Disordered" evidence="2">
    <location>
        <begin position="1095"/>
        <end position="1143"/>
    </location>
</feature>
<feature type="compositionally biased region" description="Basic and acidic residues" evidence="2">
    <location>
        <begin position="1019"/>
        <end position="1028"/>
    </location>
</feature>
<evidence type="ECO:0000313" key="5">
    <source>
        <dbReference type="Proteomes" id="UP000822476"/>
    </source>
</evidence>
<dbReference type="AlphaFoldDB" id="A0A8S9YW56"/>
<feature type="transmembrane region" description="Helical" evidence="3">
    <location>
        <begin position="764"/>
        <end position="784"/>
    </location>
</feature>
<dbReference type="GO" id="GO:0043252">
    <property type="term" value="P:sodium-independent organic anion transport"/>
    <property type="evidence" value="ECO:0007669"/>
    <property type="project" value="TreeGrafter"/>
</dbReference>
<dbReference type="SUPFAM" id="SSF103473">
    <property type="entry name" value="MFS general substrate transporter"/>
    <property type="match status" value="3"/>
</dbReference>
<dbReference type="OrthoDB" id="5062115at2759"/>
<evidence type="ECO:0000313" key="4">
    <source>
        <dbReference type="EMBL" id="KAF7258862.1"/>
    </source>
</evidence>
<protein>
    <recommendedName>
        <fullName evidence="6">Solute carrier organic anion transporter family member</fullName>
    </recommendedName>
</protein>
<feature type="transmembrane region" description="Helical" evidence="3">
    <location>
        <begin position="461"/>
        <end position="485"/>
    </location>
</feature>
<proteinExistence type="predicted"/>
<feature type="region of interest" description="Disordered" evidence="2">
    <location>
        <begin position="177"/>
        <end position="201"/>
    </location>
</feature>
<evidence type="ECO:0008006" key="6">
    <source>
        <dbReference type="Google" id="ProtNLM"/>
    </source>
</evidence>
<dbReference type="CDD" id="cd17336">
    <property type="entry name" value="MFS_SLCO_OATP"/>
    <property type="match status" value="1"/>
</dbReference>
<feature type="transmembrane region" description="Helical" evidence="3">
    <location>
        <begin position="249"/>
        <end position="269"/>
    </location>
</feature>
<feature type="region of interest" description="Disordered" evidence="2">
    <location>
        <begin position="1019"/>
        <end position="1038"/>
    </location>
</feature>
<keyword evidence="1" id="KW-1015">Disulfide bond</keyword>
<feature type="transmembrane region" description="Helical" evidence="3">
    <location>
        <begin position="419"/>
        <end position="441"/>
    </location>
</feature>
<dbReference type="GO" id="GO:0015347">
    <property type="term" value="F:sodium-independent organic anion transmembrane transporter activity"/>
    <property type="evidence" value="ECO:0007669"/>
    <property type="project" value="TreeGrafter"/>
</dbReference>
<dbReference type="PANTHER" id="PTHR11388:SF100">
    <property type="entry name" value="SOLUTE CARRIER ORGANIC ANION TRANSPORTER FAMILY MEMBER 4A1"/>
    <property type="match status" value="1"/>
</dbReference>
<reference evidence="4" key="1">
    <citation type="submission" date="2019-07" db="EMBL/GenBank/DDBJ databases">
        <title>Annotation for the trematode Paragonimus miyazaki's.</title>
        <authorList>
            <person name="Choi Y.-J."/>
        </authorList>
    </citation>
    <scope>NUCLEOTIDE SEQUENCE</scope>
    <source>
        <strain evidence="4">Japan</strain>
    </source>
</reference>
<feature type="region of interest" description="Disordered" evidence="2">
    <location>
        <begin position="58"/>
        <end position="95"/>
    </location>
</feature>
<comment type="caution">
    <text evidence="4">The sequence shown here is derived from an EMBL/GenBank/DDBJ whole genome shotgun (WGS) entry which is preliminary data.</text>
</comment>
<feature type="region of interest" description="Disordered" evidence="2">
    <location>
        <begin position="537"/>
        <end position="562"/>
    </location>
</feature>
<feature type="compositionally biased region" description="Polar residues" evidence="2">
    <location>
        <begin position="8"/>
        <end position="24"/>
    </location>
</feature>
<dbReference type="NCBIfam" id="TIGR00805">
    <property type="entry name" value="oat"/>
    <property type="match status" value="1"/>
</dbReference>
<feature type="transmembrane region" description="Helical" evidence="3">
    <location>
        <begin position="318"/>
        <end position="339"/>
    </location>
</feature>
<dbReference type="PANTHER" id="PTHR11388">
    <property type="entry name" value="ORGANIC ANION TRANSPORTER"/>
    <property type="match status" value="1"/>
</dbReference>
<feature type="region of interest" description="Disordered" evidence="2">
    <location>
        <begin position="1"/>
        <end position="24"/>
    </location>
</feature>
<dbReference type="Gene3D" id="1.20.1250.20">
    <property type="entry name" value="MFS general substrate transporter like domains"/>
    <property type="match status" value="1"/>
</dbReference>
<evidence type="ECO:0000256" key="3">
    <source>
        <dbReference type="SAM" id="Phobius"/>
    </source>
</evidence>
<dbReference type="Proteomes" id="UP000822476">
    <property type="component" value="Unassembled WGS sequence"/>
</dbReference>
<dbReference type="Pfam" id="PF03137">
    <property type="entry name" value="OATP"/>
    <property type="match status" value="2"/>
</dbReference>
<gene>
    <name evidence="4" type="ORF">EG68_03583</name>
</gene>
<organism evidence="4 5">
    <name type="scientific">Paragonimus skrjabini miyazakii</name>
    <dbReference type="NCBI Taxonomy" id="59628"/>
    <lineage>
        <taxon>Eukaryota</taxon>
        <taxon>Metazoa</taxon>
        <taxon>Spiralia</taxon>
        <taxon>Lophotrochozoa</taxon>
        <taxon>Platyhelminthes</taxon>
        <taxon>Trematoda</taxon>
        <taxon>Digenea</taxon>
        <taxon>Plagiorchiida</taxon>
        <taxon>Troglotremata</taxon>
        <taxon>Troglotrematidae</taxon>
        <taxon>Paragonimus</taxon>
    </lineage>
</organism>
<feature type="transmembrane region" description="Helical" evidence="3">
    <location>
        <begin position="505"/>
        <end position="528"/>
    </location>
</feature>
<feature type="transmembrane region" description="Helical" evidence="3">
    <location>
        <begin position="1061"/>
        <end position="1084"/>
    </location>
</feature>
<feature type="compositionally biased region" description="Polar residues" evidence="2">
    <location>
        <begin position="185"/>
        <end position="196"/>
    </location>
</feature>